<dbReference type="Proteomes" id="UP000503447">
    <property type="component" value="Chromosome"/>
</dbReference>
<dbReference type="EMBL" id="CP053452">
    <property type="protein sequence ID" value="QJW97514.1"/>
    <property type="molecule type" value="Genomic_DNA"/>
</dbReference>
<proteinExistence type="predicted"/>
<keyword evidence="3" id="KW-1185">Reference proteome</keyword>
<evidence type="ECO:0000313" key="3">
    <source>
        <dbReference type="Proteomes" id="UP000503447"/>
    </source>
</evidence>
<keyword evidence="1" id="KW-0732">Signal</keyword>
<sequence length="460" mass="50379">MRTTAIAAVFGLLIVTTFAAGEKNGPVAPPAAPAALPDAPPDAAIKRLIEDLGSDDWRAREKAGRDLAARGEAALPLLRTALLAADSPEAQRRLSVLVRKIDHDRLVEPKRVTLTVKDRTAKQVFDEVTKQTGYKVEFNDNSALKHSFEFNNTPFWQVVDTVANAAGCTLFSGYGDDTIRVYNQDQLPPLVAYAGPFRFMATNISTSRSAQLSGVSKRGDNPRSNEYMNLSFQIQSEPKNPMIGITPPELSEARDDLGGSLIPPADGNNFRTSNYYDGGSRGHSTYMSLNLSCAGRAATSIKSLKGRVGIILLSGTAPELVIADPLKVKKKEFVGRTTEIELAGVDEDANQKGAYHVVLTAKYRGATEPNHQNNYTWVQGLPQRFELLDEKGNKYVCNGPMEMHNNNNETVRMTLMFAPEDRSTGRRNPNKLGPPAKLVLTEWLTVTHEVPFAFKDIPLP</sequence>
<dbReference type="KEGG" id="ftj:FTUN_5088"/>
<dbReference type="RefSeq" id="WP_171472867.1">
    <property type="nucleotide sequence ID" value="NZ_CP053452.2"/>
</dbReference>
<name>A0A6M5YVK8_9BACT</name>
<evidence type="ECO:0008006" key="4">
    <source>
        <dbReference type="Google" id="ProtNLM"/>
    </source>
</evidence>
<dbReference type="AlphaFoldDB" id="A0A6M5YVK8"/>
<reference evidence="3" key="1">
    <citation type="submission" date="2020-05" db="EMBL/GenBank/DDBJ databases">
        <title>Frigoriglobus tundricola gen. nov., sp. nov., a psychrotolerant cellulolytic planctomycete of the family Gemmataceae with two divergent copies of 16S rRNA gene.</title>
        <authorList>
            <person name="Kulichevskaya I.S."/>
            <person name="Ivanova A.A."/>
            <person name="Naumoff D.G."/>
            <person name="Beletsky A.V."/>
            <person name="Rijpstra W.I.C."/>
            <person name="Sinninghe Damste J.S."/>
            <person name="Mardanov A.V."/>
            <person name="Ravin N.V."/>
            <person name="Dedysh S.N."/>
        </authorList>
    </citation>
    <scope>NUCLEOTIDE SEQUENCE [LARGE SCALE GENOMIC DNA]</scope>
    <source>
        <strain evidence="3">PL17</strain>
    </source>
</reference>
<accession>A0A6M5YVK8</accession>
<organism evidence="2 3">
    <name type="scientific">Frigoriglobus tundricola</name>
    <dbReference type="NCBI Taxonomy" id="2774151"/>
    <lineage>
        <taxon>Bacteria</taxon>
        <taxon>Pseudomonadati</taxon>
        <taxon>Planctomycetota</taxon>
        <taxon>Planctomycetia</taxon>
        <taxon>Gemmatales</taxon>
        <taxon>Gemmataceae</taxon>
        <taxon>Frigoriglobus</taxon>
    </lineage>
</organism>
<feature type="signal peptide" evidence="1">
    <location>
        <begin position="1"/>
        <end position="19"/>
    </location>
</feature>
<evidence type="ECO:0000256" key="1">
    <source>
        <dbReference type="SAM" id="SignalP"/>
    </source>
</evidence>
<gene>
    <name evidence="2" type="ORF">FTUN_5088</name>
</gene>
<protein>
    <recommendedName>
        <fullName evidence="4">HEAT repeat domain-containing protein</fullName>
    </recommendedName>
</protein>
<feature type="chain" id="PRO_5026974184" description="HEAT repeat domain-containing protein" evidence="1">
    <location>
        <begin position="20"/>
        <end position="460"/>
    </location>
</feature>
<evidence type="ECO:0000313" key="2">
    <source>
        <dbReference type="EMBL" id="QJW97514.1"/>
    </source>
</evidence>